<evidence type="ECO:0000313" key="6">
    <source>
        <dbReference type="Proteomes" id="UP000193404"/>
    </source>
</evidence>
<evidence type="ECO:0000256" key="4">
    <source>
        <dbReference type="HAMAP-Rule" id="MF_00511"/>
    </source>
</evidence>
<evidence type="ECO:0000256" key="2">
    <source>
        <dbReference type="ARBA" id="ARBA00022980"/>
    </source>
</evidence>
<dbReference type="InterPro" id="IPR001210">
    <property type="entry name" value="Ribosomal_eS17"/>
</dbReference>
<dbReference type="GO" id="GO:1990904">
    <property type="term" value="C:ribonucleoprotein complex"/>
    <property type="evidence" value="ECO:0007669"/>
    <property type="project" value="UniProtKB-KW"/>
</dbReference>
<dbReference type="OrthoDB" id="52479at2157"/>
<dbReference type="GeneID" id="41590738"/>
<dbReference type="SUPFAM" id="SSF116820">
    <property type="entry name" value="Rps17e-like"/>
    <property type="match status" value="1"/>
</dbReference>
<comment type="similarity">
    <text evidence="1 4">Belongs to the eukaryotic ribosomal protein eS17 family.</text>
</comment>
<dbReference type="Pfam" id="PF00833">
    <property type="entry name" value="Ribosomal_S17e"/>
    <property type="match status" value="1"/>
</dbReference>
<protein>
    <recommendedName>
        <fullName evidence="4">Small ribosomal subunit protein eS17</fullName>
    </recommendedName>
</protein>
<name>A0A1W6K040_9CREN</name>
<reference evidence="5 6" key="1">
    <citation type="submission" date="2017-03" db="EMBL/GenBank/DDBJ databases">
        <title>Sulfur activation and transportation mechanism of thermophilic Archaea Acidianus manzaensis YN-25.</title>
        <authorList>
            <person name="Ma Y."/>
            <person name="Yang Y."/>
            <person name="Xia J."/>
        </authorList>
    </citation>
    <scope>NUCLEOTIDE SEQUENCE [LARGE SCALE GENOMIC DNA]</scope>
    <source>
        <strain evidence="5 6">YN-25</strain>
    </source>
</reference>
<evidence type="ECO:0000256" key="3">
    <source>
        <dbReference type="ARBA" id="ARBA00023274"/>
    </source>
</evidence>
<dbReference type="PANTHER" id="PTHR10732:SF0">
    <property type="entry name" value="40S RIBOSOMAL PROTEIN S17"/>
    <property type="match status" value="1"/>
</dbReference>
<dbReference type="STRING" id="282676.B6F84_07425"/>
<sequence>MGNIYTRDIKRISAELYEKYSTEITTDYAKNKEIVKRYVDVYSKKVRNRIAGYLTRYAKRARNVRTEVSEEVTDEE</sequence>
<keyword evidence="3 4" id="KW-0687">Ribonucleoprotein</keyword>
<dbReference type="InterPro" id="IPR036401">
    <property type="entry name" value="Ribosomal_eS17_sf"/>
</dbReference>
<dbReference type="PANTHER" id="PTHR10732">
    <property type="entry name" value="40S RIBOSOMAL PROTEIN S17"/>
    <property type="match status" value="1"/>
</dbReference>
<dbReference type="NCBIfam" id="NF002242">
    <property type="entry name" value="PRK01151.1"/>
    <property type="match status" value="1"/>
</dbReference>
<dbReference type="GO" id="GO:0003735">
    <property type="term" value="F:structural constituent of ribosome"/>
    <property type="evidence" value="ECO:0007669"/>
    <property type="project" value="InterPro"/>
</dbReference>
<dbReference type="KEGG" id="aman:B6F84_07425"/>
<dbReference type="Proteomes" id="UP000193404">
    <property type="component" value="Chromosome"/>
</dbReference>
<keyword evidence="6" id="KW-1185">Reference proteome</keyword>
<dbReference type="InterPro" id="IPR018273">
    <property type="entry name" value="Ribosomal_eS17_CS"/>
</dbReference>
<dbReference type="GO" id="GO:0006412">
    <property type="term" value="P:translation"/>
    <property type="evidence" value="ECO:0007669"/>
    <property type="project" value="UniProtKB-UniRule"/>
</dbReference>
<dbReference type="RefSeq" id="WP_148691659.1">
    <property type="nucleotide sequence ID" value="NZ_CP020477.1"/>
</dbReference>
<dbReference type="Gene3D" id="1.10.60.20">
    <property type="entry name" value="Ribosomal protein S17e-like"/>
    <property type="match status" value="1"/>
</dbReference>
<organism evidence="5 6">
    <name type="scientific">Acidianus manzaensis</name>
    <dbReference type="NCBI Taxonomy" id="282676"/>
    <lineage>
        <taxon>Archaea</taxon>
        <taxon>Thermoproteota</taxon>
        <taxon>Thermoprotei</taxon>
        <taxon>Sulfolobales</taxon>
        <taxon>Sulfolobaceae</taxon>
        <taxon>Acidianus</taxon>
    </lineage>
</organism>
<evidence type="ECO:0000313" key="5">
    <source>
        <dbReference type="EMBL" id="ARM75878.1"/>
    </source>
</evidence>
<dbReference type="HAMAP" id="MF_00511">
    <property type="entry name" value="Ribosomal_eS17"/>
    <property type="match status" value="1"/>
</dbReference>
<keyword evidence="2 4" id="KW-0689">Ribosomal protein</keyword>
<gene>
    <name evidence="4" type="primary">rps17e</name>
    <name evidence="5" type="ORF">B6F84_07425</name>
</gene>
<dbReference type="EMBL" id="CP020477">
    <property type="protein sequence ID" value="ARM75878.1"/>
    <property type="molecule type" value="Genomic_DNA"/>
</dbReference>
<dbReference type="AlphaFoldDB" id="A0A1W6K040"/>
<accession>A0A1W6K040</accession>
<dbReference type="PROSITE" id="PS00712">
    <property type="entry name" value="RIBOSOMAL_S17E"/>
    <property type="match status" value="1"/>
</dbReference>
<evidence type="ECO:0000256" key="1">
    <source>
        <dbReference type="ARBA" id="ARBA00010444"/>
    </source>
</evidence>
<dbReference type="GO" id="GO:0005840">
    <property type="term" value="C:ribosome"/>
    <property type="evidence" value="ECO:0007669"/>
    <property type="project" value="UniProtKB-KW"/>
</dbReference>
<proteinExistence type="inferred from homology"/>
<dbReference type="GO" id="GO:0005829">
    <property type="term" value="C:cytosol"/>
    <property type="evidence" value="ECO:0007669"/>
    <property type="project" value="UniProtKB-ARBA"/>
</dbReference>